<evidence type="ECO:0000256" key="2">
    <source>
        <dbReference type="ARBA" id="ARBA00022803"/>
    </source>
</evidence>
<dbReference type="RefSeq" id="WP_145289474.1">
    <property type="nucleotide sequence ID" value="NZ_CP036318.1"/>
</dbReference>
<dbReference type="PROSITE" id="PS50293">
    <property type="entry name" value="TPR_REGION"/>
    <property type="match status" value="1"/>
</dbReference>
<feature type="repeat" description="TPR" evidence="3">
    <location>
        <begin position="150"/>
        <end position="183"/>
    </location>
</feature>
<keyword evidence="2 3" id="KW-0802">TPR repeat</keyword>
<gene>
    <name evidence="6" type="ORF">Mal33_48000</name>
</gene>
<feature type="repeat" description="TPR" evidence="3">
    <location>
        <begin position="184"/>
        <end position="217"/>
    </location>
</feature>
<dbReference type="SUPFAM" id="SSF48452">
    <property type="entry name" value="TPR-like"/>
    <property type="match status" value="1"/>
</dbReference>
<dbReference type="PROSITE" id="PS51257">
    <property type="entry name" value="PROKAR_LIPOPROTEIN"/>
    <property type="match status" value="1"/>
</dbReference>
<evidence type="ECO:0000313" key="7">
    <source>
        <dbReference type="Proteomes" id="UP000316770"/>
    </source>
</evidence>
<organism evidence="6 7">
    <name type="scientific">Rosistilla oblonga</name>
    <dbReference type="NCBI Taxonomy" id="2527990"/>
    <lineage>
        <taxon>Bacteria</taxon>
        <taxon>Pseudomonadati</taxon>
        <taxon>Planctomycetota</taxon>
        <taxon>Planctomycetia</taxon>
        <taxon>Pirellulales</taxon>
        <taxon>Pirellulaceae</taxon>
        <taxon>Rosistilla</taxon>
    </lineage>
</organism>
<evidence type="ECO:0000256" key="1">
    <source>
        <dbReference type="ARBA" id="ARBA00022737"/>
    </source>
</evidence>
<feature type="repeat" description="TPR" evidence="3">
    <location>
        <begin position="248"/>
        <end position="281"/>
    </location>
</feature>
<dbReference type="Pfam" id="PF13181">
    <property type="entry name" value="TPR_8"/>
    <property type="match status" value="1"/>
</dbReference>
<accession>A0A518J0E2</accession>
<evidence type="ECO:0000256" key="4">
    <source>
        <dbReference type="SAM" id="MobiDB-lite"/>
    </source>
</evidence>
<keyword evidence="1" id="KW-0677">Repeat</keyword>
<evidence type="ECO:0000313" key="6">
    <source>
        <dbReference type="EMBL" id="QDV58775.1"/>
    </source>
</evidence>
<dbReference type="InterPro" id="IPR011990">
    <property type="entry name" value="TPR-like_helical_dom_sf"/>
</dbReference>
<dbReference type="Gene3D" id="1.25.40.10">
    <property type="entry name" value="Tetratricopeptide repeat domain"/>
    <property type="match status" value="1"/>
</dbReference>
<dbReference type="SMART" id="SM00028">
    <property type="entry name" value="TPR"/>
    <property type="match status" value="4"/>
</dbReference>
<feature type="repeat" description="TPR" evidence="3">
    <location>
        <begin position="116"/>
        <end position="149"/>
    </location>
</feature>
<dbReference type="InterPro" id="IPR019734">
    <property type="entry name" value="TPR_rpt"/>
</dbReference>
<dbReference type="PANTHER" id="PTHR45586">
    <property type="entry name" value="TPR REPEAT-CONTAINING PROTEIN PA4667"/>
    <property type="match status" value="1"/>
</dbReference>
<feature type="compositionally biased region" description="Low complexity" evidence="4">
    <location>
        <begin position="381"/>
        <end position="406"/>
    </location>
</feature>
<feature type="signal peptide" evidence="5">
    <location>
        <begin position="1"/>
        <end position="24"/>
    </location>
</feature>
<keyword evidence="7" id="KW-1185">Reference proteome</keyword>
<protein>
    <submittedName>
        <fullName evidence="6">Photosystem I assembly protein Ycf3</fullName>
    </submittedName>
</protein>
<proteinExistence type="predicted"/>
<evidence type="ECO:0000256" key="3">
    <source>
        <dbReference type="PROSITE-ProRule" id="PRU00339"/>
    </source>
</evidence>
<dbReference type="Pfam" id="PF13432">
    <property type="entry name" value="TPR_16"/>
    <property type="match status" value="1"/>
</dbReference>
<feature type="chain" id="PRO_5021876205" evidence="5">
    <location>
        <begin position="25"/>
        <end position="436"/>
    </location>
</feature>
<feature type="region of interest" description="Disordered" evidence="4">
    <location>
        <begin position="354"/>
        <end position="436"/>
    </location>
</feature>
<dbReference type="AlphaFoldDB" id="A0A518J0E2"/>
<name>A0A518J0E2_9BACT</name>
<reference evidence="6 7" key="1">
    <citation type="submission" date="2019-02" db="EMBL/GenBank/DDBJ databases">
        <title>Deep-cultivation of Planctomycetes and their phenomic and genomic characterization uncovers novel biology.</title>
        <authorList>
            <person name="Wiegand S."/>
            <person name="Jogler M."/>
            <person name="Boedeker C."/>
            <person name="Pinto D."/>
            <person name="Vollmers J."/>
            <person name="Rivas-Marin E."/>
            <person name="Kohn T."/>
            <person name="Peeters S.H."/>
            <person name="Heuer A."/>
            <person name="Rast P."/>
            <person name="Oberbeckmann S."/>
            <person name="Bunk B."/>
            <person name="Jeske O."/>
            <person name="Meyerdierks A."/>
            <person name="Storesund J.E."/>
            <person name="Kallscheuer N."/>
            <person name="Luecker S."/>
            <person name="Lage O.M."/>
            <person name="Pohl T."/>
            <person name="Merkel B.J."/>
            <person name="Hornburger P."/>
            <person name="Mueller R.-W."/>
            <person name="Bruemmer F."/>
            <person name="Labrenz M."/>
            <person name="Spormann A.M."/>
            <person name="Op den Camp H."/>
            <person name="Overmann J."/>
            <person name="Amann R."/>
            <person name="Jetten M.S.M."/>
            <person name="Mascher T."/>
            <person name="Medema M.H."/>
            <person name="Devos D.P."/>
            <person name="Kaster A.-K."/>
            <person name="Ovreas L."/>
            <person name="Rohde M."/>
            <person name="Galperin M.Y."/>
            <person name="Jogler C."/>
        </authorList>
    </citation>
    <scope>NUCLEOTIDE SEQUENCE [LARGE SCALE GENOMIC DNA]</scope>
    <source>
        <strain evidence="6 7">Mal33</strain>
    </source>
</reference>
<dbReference type="Proteomes" id="UP000316770">
    <property type="component" value="Chromosome"/>
</dbReference>
<dbReference type="PANTHER" id="PTHR45586:SF1">
    <property type="entry name" value="LIPOPOLYSACCHARIDE ASSEMBLY PROTEIN B"/>
    <property type="match status" value="1"/>
</dbReference>
<dbReference type="PROSITE" id="PS50005">
    <property type="entry name" value="TPR"/>
    <property type="match status" value="4"/>
</dbReference>
<keyword evidence="5" id="KW-0732">Signal</keyword>
<dbReference type="EMBL" id="CP036318">
    <property type="protein sequence ID" value="QDV58775.1"/>
    <property type="molecule type" value="Genomic_DNA"/>
</dbReference>
<sequence precursor="true">MNSTKKIRRLALVTIIVSATGCQSTTGLSSLNLNPFNREASSESAGKIAAVETPSATTESSGAEEAGFTAKLASAGMRARDIVSGAFSFGKTPAPSETGTPQDALSLANTPTQLGPEVYVANGQLWESSGSFDRAMDNYSKALESDPKNGPALGAIARLNDRQNKLDEAVEYFGRAIEVDPSEPSLYNDLGLVLARQEKYDEAVAQIQKAIAIAPANKRFANNLATVHMDAGNSELAMATLEKAHEPAVAHYNMAYLNFKRQQVGEARSELETALKIDPSLEPARNLLDKLGGTQIAQATKDTYNAASAVADGVMNVSAGVQESYQAITQQAAPVTQTLTSGITAGAVPYGPSAPYGPTSDNSVPSIATAPPQATTPPAPTTVVAPAAATPAAAPAPATPAPAAAPATPPAAPAAAAPAAAPAASGGFSMPPSVGG</sequence>
<feature type="compositionally biased region" description="Low complexity" evidence="4">
    <location>
        <begin position="413"/>
        <end position="424"/>
    </location>
</feature>
<dbReference type="InterPro" id="IPR051012">
    <property type="entry name" value="CellSynth/LPSAsmb/PSIAsmb"/>
</dbReference>
<evidence type="ECO:0000256" key="5">
    <source>
        <dbReference type="SAM" id="SignalP"/>
    </source>
</evidence>